<dbReference type="AlphaFoldDB" id="A0ABD2YID6"/>
<comment type="caution">
    <text evidence="2">The sequence shown here is derived from an EMBL/GenBank/DDBJ whole genome shotgun (WGS) entry which is preliminary data.</text>
</comment>
<dbReference type="EMBL" id="JBJUIK010000013">
    <property type="protein sequence ID" value="KAL3505764.1"/>
    <property type="molecule type" value="Genomic_DNA"/>
</dbReference>
<feature type="transmembrane region" description="Helical" evidence="1">
    <location>
        <begin position="50"/>
        <end position="70"/>
    </location>
</feature>
<evidence type="ECO:0000256" key="1">
    <source>
        <dbReference type="SAM" id="Phobius"/>
    </source>
</evidence>
<dbReference type="Proteomes" id="UP001630127">
    <property type="component" value="Unassembled WGS sequence"/>
</dbReference>
<name>A0ABD2YID6_9GENT</name>
<organism evidence="2 3">
    <name type="scientific">Cinchona calisaya</name>
    <dbReference type="NCBI Taxonomy" id="153742"/>
    <lineage>
        <taxon>Eukaryota</taxon>
        <taxon>Viridiplantae</taxon>
        <taxon>Streptophyta</taxon>
        <taxon>Embryophyta</taxon>
        <taxon>Tracheophyta</taxon>
        <taxon>Spermatophyta</taxon>
        <taxon>Magnoliopsida</taxon>
        <taxon>eudicotyledons</taxon>
        <taxon>Gunneridae</taxon>
        <taxon>Pentapetalae</taxon>
        <taxon>asterids</taxon>
        <taxon>lamiids</taxon>
        <taxon>Gentianales</taxon>
        <taxon>Rubiaceae</taxon>
        <taxon>Cinchonoideae</taxon>
        <taxon>Cinchoneae</taxon>
        <taxon>Cinchona</taxon>
    </lineage>
</organism>
<proteinExistence type="predicted"/>
<keyword evidence="1" id="KW-1133">Transmembrane helix</keyword>
<evidence type="ECO:0008006" key="4">
    <source>
        <dbReference type="Google" id="ProtNLM"/>
    </source>
</evidence>
<evidence type="ECO:0000313" key="3">
    <source>
        <dbReference type="Proteomes" id="UP001630127"/>
    </source>
</evidence>
<protein>
    <recommendedName>
        <fullName evidence="4">Late embryogenesis abundant protein LEA-2 subgroup domain-containing protein</fullName>
    </recommendedName>
</protein>
<reference evidence="2 3" key="1">
    <citation type="submission" date="2024-11" db="EMBL/GenBank/DDBJ databases">
        <title>A near-complete genome assembly of Cinchona calisaya.</title>
        <authorList>
            <person name="Lian D.C."/>
            <person name="Zhao X.W."/>
            <person name="Wei L."/>
        </authorList>
    </citation>
    <scope>NUCLEOTIDE SEQUENCE [LARGE SCALE GENOMIC DNA]</scope>
    <source>
        <tissue evidence="2">Nenye</tissue>
    </source>
</reference>
<accession>A0ABD2YID6</accession>
<gene>
    <name evidence="2" type="ORF">ACH5RR_031146</name>
</gene>
<keyword evidence="3" id="KW-1185">Reference proteome</keyword>
<keyword evidence="1" id="KW-0812">Transmembrane</keyword>
<evidence type="ECO:0000313" key="2">
    <source>
        <dbReference type="EMBL" id="KAL3505764.1"/>
    </source>
</evidence>
<sequence length="269" mass="30100">MDEEVDINSSLLDEVRSINDDEFDIDSPRVEEEKVVNLAPLDSDTKVTKLAIFTIVGIVAVLNLFVLSYLMKIDLEQQIVTPQFRIESASIHPIQLTPIFNRPYNVPNAYKITTGWNITFNVTSLSKFRDASYSNIVATIYYYKEEPLWVTIIPGFYQEQQHHHFVHGNYTLSSVTVGLPLATLMLDEISSGSSSGFSVGLQGKIKQNMLRKKTNDSKKDVGSSSLSVLCQLDVEFLPTTGLMVGAQSGMCKTKLEKIEVDGKNMYSRS</sequence>
<keyword evidence="1" id="KW-0472">Membrane</keyword>